<accession>A0A0F9NNH3</accession>
<sequence>MSFNDLLKDTAKINAFVSADEYNNITFSLGSSFPARFNPQEGKKVVTQNGEDAIIDGFLFFPASVSVNEKDQIEIDSVMYRIIAAKKQGDSGSDHHYKVAVRRL</sequence>
<reference evidence="1" key="1">
    <citation type="journal article" date="2015" name="Nature">
        <title>Complex archaea that bridge the gap between prokaryotes and eukaryotes.</title>
        <authorList>
            <person name="Spang A."/>
            <person name="Saw J.H."/>
            <person name="Jorgensen S.L."/>
            <person name="Zaremba-Niedzwiedzka K."/>
            <person name="Martijn J."/>
            <person name="Lind A.E."/>
            <person name="van Eijk R."/>
            <person name="Schleper C."/>
            <person name="Guy L."/>
            <person name="Ettema T.J."/>
        </authorList>
    </citation>
    <scope>NUCLEOTIDE SEQUENCE</scope>
</reference>
<dbReference type="AlphaFoldDB" id="A0A0F9NNH3"/>
<proteinExistence type="predicted"/>
<dbReference type="EMBL" id="LAZR01003182">
    <property type="protein sequence ID" value="KKN21060.1"/>
    <property type="molecule type" value="Genomic_DNA"/>
</dbReference>
<name>A0A0F9NNH3_9ZZZZ</name>
<comment type="caution">
    <text evidence="1">The sequence shown here is derived from an EMBL/GenBank/DDBJ whole genome shotgun (WGS) entry which is preliminary data.</text>
</comment>
<organism evidence="1">
    <name type="scientific">marine sediment metagenome</name>
    <dbReference type="NCBI Taxonomy" id="412755"/>
    <lineage>
        <taxon>unclassified sequences</taxon>
        <taxon>metagenomes</taxon>
        <taxon>ecological metagenomes</taxon>
    </lineage>
</organism>
<evidence type="ECO:0000313" key="1">
    <source>
        <dbReference type="EMBL" id="KKN21060.1"/>
    </source>
</evidence>
<protein>
    <submittedName>
        <fullName evidence="1">Uncharacterized protein</fullName>
    </submittedName>
</protein>
<gene>
    <name evidence="1" type="ORF">LCGC14_0929200</name>
</gene>